<sequence>MSTSLAACPLFCRYCTLTKARRQESEPAGALCGDQSRQKRTRPMRTCSCGTRSRP</sequence>
<accession>A0A0E9PP77</accession>
<organism evidence="2">
    <name type="scientific">Anguilla anguilla</name>
    <name type="common">European freshwater eel</name>
    <name type="synonym">Muraena anguilla</name>
    <dbReference type="NCBI Taxonomy" id="7936"/>
    <lineage>
        <taxon>Eukaryota</taxon>
        <taxon>Metazoa</taxon>
        <taxon>Chordata</taxon>
        <taxon>Craniata</taxon>
        <taxon>Vertebrata</taxon>
        <taxon>Euteleostomi</taxon>
        <taxon>Actinopterygii</taxon>
        <taxon>Neopterygii</taxon>
        <taxon>Teleostei</taxon>
        <taxon>Anguilliformes</taxon>
        <taxon>Anguillidae</taxon>
        <taxon>Anguilla</taxon>
    </lineage>
</organism>
<dbReference type="AlphaFoldDB" id="A0A0E9PP77"/>
<reference evidence="2" key="2">
    <citation type="journal article" date="2015" name="Fish Shellfish Immunol.">
        <title>Early steps in the European eel (Anguilla anguilla)-Vibrio vulnificus interaction in the gills: Role of the RtxA13 toxin.</title>
        <authorList>
            <person name="Callol A."/>
            <person name="Pajuelo D."/>
            <person name="Ebbesson L."/>
            <person name="Teles M."/>
            <person name="MacKenzie S."/>
            <person name="Amaro C."/>
        </authorList>
    </citation>
    <scope>NUCLEOTIDE SEQUENCE</scope>
</reference>
<name>A0A0E9PP77_ANGAN</name>
<feature type="region of interest" description="Disordered" evidence="1">
    <location>
        <begin position="21"/>
        <end position="55"/>
    </location>
</feature>
<evidence type="ECO:0000256" key="1">
    <source>
        <dbReference type="SAM" id="MobiDB-lite"/>
    </source>
</evidence>
<evidence type="ECO:0000313" key="2">
    <source>
        <dbReference type="EMBL" id="JAH06289.1"/>
    </source>
</evidence>
<dbReference type="EMBL" id="GBXM01102288">
    <property type="protein sequence ID" value="JAH06289.1"/>
    <property type="molecule type" value="Transcribed_RNA"/>
</dbReference>
<protein>
    <submittedName>
        <fullName evidence="2">Uncharacterized protein</fullName>
    </submittedName>
</protein>
<reference evidence="2" key="1">
    <citation type="submission" date="2014-11" db="EMBL/GenBank/DDBJ databases">
        <authorList>
            <person name="Amaro Gonzalez C."/>
        </authorList>
    </citation>
    <scope>NUCLEOTIDE SEQUENCE</scope>
</reference>
<proteinExistence type="predicted"/>